<dbReference type="SUPFAM" id="SSF53335">
    <property type="entry name" value="S-adenosyl-L-methionine-dependent methyltransferases"/>
    <property type="match status" value="1"/>
</dbReference>
<sequence length="294" mass="32791">MLMEQVREWQVVDLLKTTEEFFSSKGVDEARIGAEMLLSQVLGLKRIELYLNYQRPVYPDELERFRGLCRQRLEGRPVQYIAGEQFFYGLQFHVDERVLIPRPETELLVEHALGFLENTQSARVMDIGTGSGCIAVTMALRNASLVLDALDCSDEALAVARGNALAHKVQDRVRFHEADIFRDSFTAPFSAGTYSLIVSNPPYIPDAEWELLQREVREYEPRLALTTPTGMECYRAIAGHAGELLKPEGVLCFEVHAEGAAAVGAIMDSSGFSAITVTKDYSGLDRIVSGRLQA</sequence>
<dbReference type="InterPro" id="IPR029063">
    <property type="entry name" value="SAM-dependent_MTases_sf"/>
</dbReference>
<dbReference type="PROSITE" id="PS00092">
    <property type="entry name" value="N6_MTASE"/>
    <property type="match status" value="1"/>
</dbReference>
<dbReference type="GO" id="GO:0032259">
    <property type="term" value="P:methylation"/>
    <property type="evidence" value="ECO:0007669"/>
    <property type="project" value="UniProtKB-KW"/>
</dbReference>
<feature type="binding site" evidence="5">
    <location>
        <position position="151"/>
    </location>
    <ligand>
        <name>S-adenosyl-L-methionine</name>
        <dbReference type="ChEBI" id="CHEBI:59789"/>
    </ligand>
</feature>
<feature type="binding site" evidence="5">
    <location>
        <position position="200"/>
    </location>
    <ligand>
        <name>S-adenosyl-L-methionine</name>
        <dbReference type="ChEBI" id="CHEBI:59789"/>
    </ligand>
</feature>
<keyword evidence="2 5" id="KW-0808">Transferase</keyword>
<organism evidence="8 9">
    <name type="scientific">Chlorobium phaeovibrioides</name>
    <dbReference type="NCBI Taxonomy" id="1094"/>
    <lineage>
        <taxon>Bacteria</taxon>
        <taxon>Pseudomonadati</taxon>
        <taxon>Chlorobiota</taxon>
        <taxon>Chlorobiia</taxon>
        <taxon>Chlorobiales</taxon>
        <taxon>Chlorobiaceae</taxon>
        <taxon>Chlorobium/Pelodictyon group</taxon>
        <taxon>Chlorobium</taxon>
    </lineage>
</organism>
<evidence type="ECO:0000256" key="5">
    <source>
        <dbReference type="HAMAP-Rule" id="MF_02126"/>
    </source>
</evidence>
<comment type="function">
    <text evidence="5">Methylates the class 1 translation termination release factors RF1/PrfA and RF2/PrfB on the glutamine residue of the universally conserved GGQ motif.</text>
</comment>
<dbReference type="EMBL" id="VMRG01000001">
    <property type="protein sequence ID" value="KAA6232953.1"/>
    <property type="molecule type" value="Genomic_DNA"/>
</dbReference>
<dbReference type="InterPro" id="IPR040758">
    <property type="entry name" value="PrmC_N"/>
</dbReference>
<dbReference type="NCBIfam" id="TIGR00536">
    <property type="entry name" value="hemK_fam"/>
    <property type="match status" value="1"/>
</dbReference>
<dbReference type="InterPro" id="IPR002052">
    <property type="entry name" value="DNA_methylase_N6_adenine_CS"/>
</dbReference>
<comment type="caution">
    <text evidence="5">Lacks conserved residue(s) required for the propagation of feature annotation.</text>
</comment>
<evidence type="ECO:0000256" key="3">
    <source>
        <dbReference type="ARBA" id="ARBA00022691"/>
    </source>
</evidence>
<evidence type="ECO:0000256" key="4">
    <source>
        <dbReference type="ARBA" id="ARBA00048391"/>
    </source>
</evidence>
<dbReference type="InterPro" id="IPR019874">
    <property type="entry name" value="RF_methyltr_PrmC"/>
</dbReference>
<evidence type="ECO:0000313" key="9">
    <source>
        <dbReference type="Proteomes" id="UP000327458"/>
    </source>
</evidence>
<comment type="similarity">
    <text evidence="5">Belongs to the protein N5-glutamine methyltransferase family. PrmC subfamily.</text>
</comment>
<feature type="binding site" evidence="5">
    <location>
        <begin position="200"/>
        <end position="203"/>
    </location>
    <ligand>
        <name>substrate</name>
    </ligand>
</feature>
<accession>A0A5M8IC34</accession>
<dbReference type="RefSeq" id="WP_151419569.1">
    <property type="nucleotide sequence ID" value="NZ_VMRG01000001.1"/>
</dbReference>
<keyword evidence="1 5" id="KW-0489">Methyltransferase</keyword>
<comment type="catalytic activity">
    <reaction evidence="4 5">
        <text>L-glutaminyl-[peptide chain release factor] + S-adenosyl-L-methionine = N(5)-methyl-L-glutaminyl-[peptide chain release factor] + S-adenosyl-L-homocysteine + H(+)</text>
        <dbReference type="Rhea" id="RHEA:42896"/>
        <dbReference type="Rhea" id="RHEA-COMP:10271"/>
        <dbReference type="Rhea" id="RHEA-COMP:10272"/>
        <dbReference type="ChEBI" id="CHEBI:15378"/>
        <dbReference type="ChEBI" id="CHEBI:30011"/>
        <dbReference type="ChEBI" id="CHEBI:57856"/>
        <dbReference type="ChEBI" id="CHEBI:59789"/>
        <dbReference type="ChEBI" id="CHEBI:61891"/>
        <dbReference type="EC" id="2.1.1.297"/>
    </reaction>
</comment>
<dbReference type="PANTHER" id="PTHR18895">
    <property type="entry name" value="HEMK METHYLTRANSFERASE"/>
    <property type="match status" value="1"/>
</dbReference>
<name>A0A5M8IC34_CHLPH</name>
<dbReference type="InterPro" id="IPR007848">
    <property type="entry name" value="Small_mtfrase_dom"/>
</dbReference>
<dbReference type="PANTHER" id="PTHR18895:SF74">
    <property type="entry name" value="MTRF1L RELEASE FACTOR GLUTAMINE METHYLTRANSFERASE"/>
    <property type="match status" value="1"/>
</dbReference>
<protein>
    <recommendedName>
        <fullName evidence="5">Release factor glutamine methyltransferase</fullName>
        <shortName evidence="5">RF MTase</shortName>
        <ecNumber evidence="5">2.1.1.297</ecNumber>
    </recommendedName>
    <alternativeName>
        <fullName evidence="5">N5-glutamine methyltransferase PrmC</fullName>
    </alternativeName>
    <alternativeName>
        <fullName evidence="5">Protein-(glutamine-N5) MTase PrmC</fullName>
    </alternativeName>
    <alternativeName>
        <fullName evidence="5">Protein-glutamine N-methyltransferase PrmC</fullName>
    </alternativeName>
</protein>
<dbReference type="Gene3D" id="1.10.8.10">
    <property type="entry name" value="DNA helicase RuvA subunit, C-terminal domain"/>
    <property type="match status" value="1"/>
</dbReference>
<dbReference type="Pfam" id="PF17827">
    <property type="entry name" value="PrmC_N"/>
    <property type="match status" value="1"/>
</dbReference>
<reference evidence="8 9" key="1">
    <citation type="submission" date="2019-07" db="EMBL/GenBank/DDBJ databases">
        <title>Draft genome Sequence of Chlorobium phaeovibrioides sp. strain PhvTcv-s14, from the Phylum Chlorobi.</title>
        <authorList>
            <person name="Babenko V."/>
            <person name="Boldyreva D."/>
            <person name="Kanygina A."/>
            <person name="Selezneva O."/>
            <person name="Akopiyan T."/>
            <person name="Lunina O."/>
        </authorList>
    </citation>
    <scope>NUCLEOTIDE SEQUENCE [LARGE SCALE GENOMIC DNA]</scope>
    <source>
        <strain evidence="8 9">GrTcv12</strain>
    </source>
</reference>
<dbReference type="AlphaFoldDB" id="A0A5M8IC34"/>
<dbReference type="Proteomes" id="UP000327458">
    <property type="component" value="Unassembled WGS sequence"/>
</dbReference>
<evidence type="ECO:0000256" key="1">
    <source>
        <dbReference type="ARBA" id="ARBA00022603"/>
    </source>
</evidence>
<dbReference type="EC" id="2.1.1.297" evidence="5"/>
<dbReference type="NCBIfam" id="TIGR03534">
    <property type="entry name" value="RF_mod_PrmC"/>
    <property type="match status" value="1"/>
</dbReference>
<feature type="domain" description="Release factor glutamine methyltransferase N-terminal" evidence="7">
    <location>
        <begin position="13"/>
        <end position="83"/>
    </location>
</feature>
<dbReference type="Gene3D" id="3.40.50.150">
    <property type="entry name" value="Vaccinia Virus protein VP39"/>
    <property type="match status" value="1"/>
</dbReference>
<dbReference type="InterPro" id="IPR050320">
    <property type="entry name" value="N5-glutamine_MTase"/>
</dbReference>
<gene>
    <name evidence="5 8" type="primary">prmC</name>
    <name evidence="8" type="ORF">FP507_07755</name>
</gene>
<evidence type="ECO:0000259" key="6">
    <source>
        <dbReference type="Pfam" id="PF05175"/>
    </source>
</evidence>
<feature type="binding site" evidence="5">
    <location>
        <begin position="128"/>
        <end position="132"/>
    </location>
    <ligand>
        <name>S-adenosyl-L-methionine</name>
        <dbReference type="ChEBI" id="CHEBI:59789"/>
    </ligand>
</feature>
<dbReference type="CDD" id="cd02440">
    <property type="entry name" value="AdoMet_MTases"/>
    <property type="match status" value="1"/>
</dbReference>
<dbReference type="InterPro" id="IPR004556">
    <property type="entry name" value="HemK-like"/>
</dbReference>
<evidence type="ECO:0000313" key="8">
    <source>
        <dbReference type="EMBL" id="KAA6232953.1"/>
    </source>
</evidence>
<evidence type="ECO:0000259" key="7">
    <source>
        <dbReference type="Pfam" id="PF17827"/>
    </source>
</evidence>
<keyword evidence="3 5" id="KW-0949">S-adenosyl-L-methionine</keyword>
<dbReference type="GO" id="GO:0003676">
    <property type="term" value="F:nucleic acid binding"/>
    <property type="evidence" value="ECO:0007669"/>
    <property type="project" value="InterPro"/>
</dbReference>
<evidence type="ECO:0000256" key="2">
    <source>
        <dbReference type="ARBA" id="ARBA00022679"/>
    </source>
</evidence>
<feature type="domain" description="Methyltransferase small" evidence="6">
    <location>
        <begin position="105"/>
        <end position="207"/>
    </location>
</feature>
<dbReference type="HAMAP" id="MF_02126">
    <property type="entry name" value="RF_methyltr_PrmC"/>
    <property type="match status" value="1"/>
</dbReference>
<proteinExistence type="inferred from homology"/>
<dbReference type="Pfam" id="PF05175">
    <property type="entry name" value="MTS"/>
    <property type="match status" value="1"/>
</dbReference>
<dbReference type="GO" id="GO:0102559">
    <property type="term" value="F:peptide chain release factor N(5)-glutamine methyltransferase activity"/>
    <property type="evidence" value="ECO:0007669"/>
    <property type="project" value="UniProtKB-EC"/>
</dbReference>
<comment type="caution">
    <text evidence="8">The sequence shown here is derived from an EMBL/GenBank/DDBJ whole genome shotgun (WGS) entry which is preliminary data.</text>
</comment>